<dbReference type="Pfam" id="PF00933">
    <property type="entry name" value="Glyco_hydro_3"/>
    <property type="match status" value="1"/>
</dbReference>
<reference evidence="7" key="1">
    <citation type="submission" date="2016-10" db="EMBL/GenBank/DDBJ databases">
        <authorList>
            <person name="Varghese N."/>
            <person name="Submissions S."/>
        </authorList>
    </citation>
    <scope>NUCLEOTIDE SEQUENCE [LARGE SCALE GENOMIC DNA]</scope>
    <source>
        <strain evidence="7">P18</strain>
    </source>
</reference>
<keyword evidence="3" id="KW-0326">Glycosidase</keyword>
<dbReference type="Gene3D" id="3.20.20.300">
    <property type="entry name" value="Glycoside hydrolase, family 3, N-terminal domain"/>
    <property type="match status" value="1"/>
</dbReference>
<dbReference type="OrthoDB" id="9805821at2"/>
<proteinExistence type="inferred from homology"/>
<dbReference type="InterPro" id="IPR050226">
    <property type="entry name" value="NagZ_Beta-hexosaminidase"/>
</dbReference>
<keyword evidence="4" id="KW-0812">Transmembrane</keyword>
<keyword evidence="4" id="KW-0472">Membrane</keyword>
<evidence type="ECO:0000313" key="7">
    <source>
        <dbReference type="Proteomes" id="UP000182624"/>
    </source>
</evidence>
<name>A0A1I5R2E8_9FIRM</name>
<evidence type="ECO:0000313" key="6">
    <source>
        <dbReference type="EMBL" id="SFP52693.1"/>
    </source>
</evidence>
<dbReference type="GO" id="GO:0004553">
    <property type="term" value="F:hydrolase activity, hydrolyzing O-glycosyl compounds"/>
    <property type="evidence" value="ECO:0007669"/>
    <property type="project" value="InterPro"/>
</dbReference>
<comment type="similarity">
    <text evidence="1">Belongs to the glycosyl hydrolase 3 family.</text>
</comment>
<evidence type="ECO:0000256" key="3">
    <source>
        <dbReference type="ARBA" id="ARBA00023295"/>
    </source>
</evidence>
<dbReference type="SUPFAM" id="SSF51445">
    <property type="entry name" value="(Trans)glycosidases"/>
    <property type="match status" value="1"/>
</dbReference>
<keyword evidence="4" id="KW-1133">Transmembrane helix</keyword>
<dbReference type="EMBL" id="FOXO01000003">
    <property type="protein sequence ID" value="SFP52693.1"/>
    <property type="molecule type" value="Genomic_DNA"/>
</dbReference>
<feature type="transmembrane region" description="Helical" evidence="4">
    <location>
        <begin position="51"/>
        <end position="75"/>
    </location>
</feature>
<evidence type="ECO:0000256" key="4">
    <source>
        <dbReference type="SAM" id="Phobius"/>
    </source>
</evidence>
<accession>A0A1I5R2E8</accession>
<dbReference type="GO" id="GO:0005975">
    <property type="term" value="P:carbohydrate metabolic process"/>
    <property type="evidence" value="ECO:0007669"/>
    <property type="project" value="InterPro"/>
</dbReference>
<dbReference type="InterPro" id="IPR036962">
    <property type="entry name" value="Glyco_hydro_3_N_sf"/>
</dbReference>
<keyword evidence="2" id="KW-0378">Hydrolase</keyword>
<organism evidence="6 7">
    <name type="scientific">Butyrivibrio proteoclasticus</name>
    <dbReference type="NCBI Taxonomy" id="43305"/>
    <lineage>
        <taxon>Bacteria</taxon>
        <taxon>Bacillati</taxon>
        <taxon>Bacillota</taxon>
        <taxon>Clostridia</taxon>
        <taxon>Lachnospirales</taxon>
        <taxon>Lachnospiraceae</taxon>
        <taxon>Butyrivibrio</taxon>
    </lineage>
</organism>
<evidence type="ECO:0000259" key="5">
    <source>
        <dbReference type="Pfam" id="PF00933"/>
    </source>
</evidence>
<evidence type="ECO:0000256" key="1">
    <source>
        <dbReference type="ARBA" id="ARBA00005336"/>
    </source>
</evidence>
<evidence type="ECO:0000256" key="2">
    <source>
        <dbReference type="ARBA" id="ARBA00022801"/>
    </source>
</evidence>
<dbReference type="InterPro" id="IPR001764">
    <property type="entry name" value="Glyco_hydro_3_N"/>
</dbReference>
<dbReference type="GO" id="GO:0009254">
    <property type="term" value="P:peptidoglycan turnover"/>
    <property type="evidence" value="ECO:0007669"/>
    <property type="project" value="TreeGrafter"/>
</dbReference>
<dbReference type="Proteomes" id="UP000182624">
    <property type="component" value="Unassembled WGS sequence"/>
</dbReference>
<feature type="domain" description="Glycoside hydrolase family 3 N-terminal" evidence="5">
    <location>
        <begin position="156"/>
        <end position="441"/>
    </location>
</feature>
<dbReference type="PANTHER" id="PTHR30480:SF16">
    <property type="entry name" value="GLYCOSIDE HYDROLASE FAMILY 3 DOMAIN PROTEIN"/>
    <property type="match status" value="1"/>
</dbReference>
<dbReference type="PANTHER" id="PTHR30480">
    <property type="entry name" value="BETA-HEXOSAMINIDASE-RELATED"/>
    <property type="match status" value="1"/>
</dbReference>
<keyword evidence="7" id="KW-1185">Reference proteome</keyword>
<protein>
    <submittedName>
        <fullName evidence="6">Beta-N-acetylhexosaminidase</fullName>
    </submittedName>
</protein>
<dbReference type="InterPro" id="IPR017853">
    <property type="entry name" value="GH"/>
</dbReference>
<sequence>MHWFFIGLIKYDKIDNRKSFAVNGDFMSRLDEQDFDEQRMARRNRRKRSQLIAYILLTFVVILFVLAIVFGVIFLKNLFGGGKNAESSEGEEEASVLESSQEIVIETPEAVSEPEEMSEEDIMNEVVSDMIEAMPVEDKVAGLFIITPEQLTGVATAVKAGSGTQDALSQYAVGGIVYSAKNIKSEDQITEMLATTSSMSKYPIFTMVNEWGNGAISSSIGLGEIKDFTDENAAAENGQAVADSMYKYGFNFDLSPNMDFTENGFYGTDIDTVKNVTASFTQALHDEGIWSCAYSFPKQGDTSSSMEQIDDSTEMLATSEYALFKNVIDNGNVTAIMISNASFPNVVGDNTPASLSSVIIEDELRGVLGFDGIVVTGALDDGAITEYYTSDQAAVMAIKAGADIIYLPEDFETAYNGLLEAVNNGEISEERIDESLNRIYRIKYADRVEEIAKGN</sequence>
<dbReference type="AlphaFoldDB" id="A0A1I5R2E8"/>
<gene>
    <name evidence="6" type="ORF">SAMN04487928_10386</name>
</gene>